<keyword evidence="9" id="KW-1185">Reference proteome</keyword>
<keyword evidence="6" id="KW-0067">ATP-binding</keyword>
<evidence type="ECO:0000256" key="3">
    <source>
        <dbReference type="ARBA" id="ARBA00022679"/>
    </source>
</evidence>
<keyword evidence="4" id="KW-0547">Nucleotide-binding</keyword>
<evidence type="ECO:0000256" key="6">
    <source>
        <dbReference type="ARBA" id="ARBA00022840"/>
    </source>
</evidence>
<evidence type="ECO:0000256" key="4">
    <source>
        <dbReference type="ARBA" id="ARBA00022741"/>
    </source>
</evidence>
<feature type="domain" description="Histidine kinase" evidence="7">
    <location>
        <begin position="44"/>
        <end position="242"/>
    </location>
</feature>
<keyword evidence="5 8" id="KW-0418">Kinase</keyword>
<accession>A0AB38RM15</accession>
<dbReference type="AlphaFoldDB" id="A0AB38RM15"/>
<evidence type="ECO:0000259" key="7">
    <source>
        <dbReference type="PROSITE" id="PS50109"/>
    </source>
</evidence>
<dbReference type="GO" id="GO:0005886">
    <property type="term" value="C:plasma membrane"/>
    <property type="evidence" value="ECO:0007669"/>
    <property type="project" value="TreeGrafter"/>
</dbReference>
<protein>
    <recommendedName>
        <fullName evidence="2">histidine kinase</fullName>
        <ecNumber evidence="2">2.7.13.3</ecNumber>
    </recommendedName>
</protein>
<dbReference type="EC" id="2.7.13.3" evidence="2"/>
<evidence type="ECO:0000256" key="1">
    <source>
        <dbReference type="ARBA" id="ARBA00000085"/>
    </source>
</evidence>
<dbReference type="EMBL" id="CP096564">
    <property type="protein sequence ID" value="UPU46222.1"/>
    <property type="molecule type" value="Genomic_DNA"/>
</dbReference>
<dbReference type="PANTHER" id="PTHR44936">
    <property type="entry name" value="SENSOR PROTEIN CREC"/>
    <property type="match status" value="1"/>
</dbReference>
<geneLocation type="plasmid" evidence="8 9">
    <name>pdjl-6-1</name>
</geneLocation>
<dbReference type="PANTHER" id="PTHR44936:SF10">
    <property type="entry name" value="SENSOR PROTEIN RSTB"/>
    <property type="match status" value="1"/>
</dbReference>
<dbReference type="Pfam" id="PF02518">
    <property type="entry name" value="HATPase_c"/>
    <property type="match status" value="1"/>
</dbReference>
<keyword evidence="3" id="KW-0808">Transferase</keyword>
<evidence type="ECO:0000256" key="5">
    <source>
        <dbReference type="ARBA" id="ARBA00022777"/>
    </source>
</evidence>
<sequence>MDRAVSNWRTAGGKYEIGDGWISTADEVELEDIRAKAIQSVTETILHEVKTIVGDIFTSARRELGDEFPSSATENYINRLRSFLDTIKRLHDASTSPQYTEFDLANLITEEIHHGNFTEHQVIVTRSDSVTALGDPELLRIALINAIRNAVEASEKDGNQVVINCGVSHDTAWIAVLDNGIGLPEGNDRLWDPGVTKKSKEIHFGWGLPIAQRAVHSFGGSIKLTPREHGGTSCEIRWSTNVDGI</sequence>
<evidence type="ECO:0000256" key="2">
    <source>
        <dbReference type="ARBA" id="ARBA00012438"/>
    </source>
</evidence>
<dbReference type="GO" id="GO:0000155">
    <property type="term" value="F:phosphorelay sensor kinase activity"/>
    <property type="evidence" value="ECO:0007669"/>
    <property type="project" value="TreeGrafter"/>
</dbReference>
<dbReference type="SMART" id="SM00387">
    <property type="entry name" value="HATPase_c"/>
    <property type="match status" value="1"/>
</dbReference>
<dbReference type="SUPFAM" id="SSF55874">
    <property type="entry name" value="ATPase domain of HSP90 chaperone/DNA topoisomerase II/histidine kinase"/>
    <property type="match status" value="1"/>
</dbReference>
<keyword evidence="8" id="KW-0614">Plasmid</keyword>
<dbReference type="RefSeq" id="WP_248671229.1">
    <property type="nucleotide sequence ID" value="NZ_CP096564.1"/>
</dbReference>
<dbReference type="InterPro" id="IPR003594">
    <property type="entry name" value="HATPase_dom"/>
</dbReference>
<dbReference type="Proteomes" id="UP000831484">
    <property type="component" value="Plasmid pdjl-6-1"/>
</dbReference>
<name>A0AB38RM15_RHOSG</name>
<organism evidence="8 9">
    <name type="scientific">Rhodococcus qingshengii JCM 15477</name>
    <dbReference type="NCBI Taxonomy" id="1303681"/>
    <lineage>
        <taxon>Bacteria</taxon>
        <taxon>Bacillati</taxon>
        <taxon>Actinomycetota</taxon>
        <taxon>Actinomycetes</taxon>
        <taxon>Mycobacteriales</taxon>
        <taxon>Nocardiaceae</taxon>
        <taxon>Rhodococcus</taxon>
        <taxon>Rhodococcus erythropolis group</taxon>
    </lineage>
</organism>
<dbReference type="PROSITE" id="PS50109">
    <property type="entry name" value="HIS_KIN"/>
    <property type="match status" value="1"/>
</dbReference>
<evidence type="ECO:0000313" key="9">
    <source>
        <dbReference type="Proteomes" id="UP000831484"/>
    </source>
</evidence>
<dbReference type="InterPro" id="IPR036890">
    <property type="entry name" value="HATPase_C_sf"/>
</dbReference>
<reference evidence="9" key="1">
    <citation type="journal article" date="2022" name="Environ. Microbiol.">
        <title>Functional analysis, diversity, and distribution of carbendazim hydrolases MheI and CbmA, responsible for the initial step in carbendazim degradation.</title>
        <authorList>
            <person name="Zhang M."/>
            <person name="Bai X."/>
            <person name="Li Q."/>
            <person name="Zhang L."/>
            <person name="Zhu Q."/>
            <person name="Gao S."/>
            <person name="Ke Z."/>
            <person name="Jiang M."/>
            <person name="Hu J."/>
            <person name="Qiu J."/>
            <person name="Hong Q."/>
        </authorList>
    </citation>
    <scope>NUCLEOTIDE SEQUENCE [LARGE SCALE GENOMIC DNA]</scope>
    <source>
        <strain evidence="9">djl-6</strain>
    </source>
</reference>
<dbReference type="InterPro" id="IPR050980">
    <property type="entry name" value="2C_sensor_his_kinase"/>
</dbReference>
<dbReference type="InterPro" id="IPR005467">
    <property type="entry name" value="His_kinase_dom"/>
</dbReference>
<gene>
    <name evidence="8" type="ORF">M0639_29690</name>
</gene>
<dbReference type="Gene3D" id="3.30.565.10">
    <property type="entry name" value="Histidine kinase-like ATPase, C-terminal domain"/>
    <property type="match status" value="1"/>
</dbReference>
<proteinExistence type="predicted"/>
<comment type="catalytic activity">
    <reaction evidence="1">
        <text>ATP + protein L-histidine = ADP + protein N-phospho-L-histidine.</text>
        <dbReference type="EC" id="2.7.13.3"/>
    </reaction>
</comment>
<dbReference type="GO" id="GO:0005524">
    <property type="term" value="F:ATP binding"/>
    <property type="evidence" value="ECO:0007669"/>
    <property type="project" value="UniProtKB-KW"/>
</dbReference>
<evidence type="ECO:0000313" key="8">
    <source>
        <dbReference type="EMBL" id="UPU46222.1"/>
    </source>
</evidence>